<sequence length="637" mass="69421">MATIATSTCASGTTPQKISKRNTRKISNTLWADRDTLLEAVAASEEKRTDLASAPSITPQMVTPLRKFSSFTEMHLHRDSADTIKRTPTSSTHSRNTSGELTAAISVMSRNLQLSKLPSPLLSNEPKPTIYFDMDSTATAFFPRVNKSSLNGAAPVFSPRPKLDARAQVFAPQPTLSAAAAVFTSRPELNVNAVLFKPAYYASFGPRRDAAVVEVHHTVPALPKDDLSTNKVYNDDQFFKSLLPKPMVLVSGCAVVNGTSEGLTAPLSVVEEKPTPYKHAAVIPQITITNCDQEPELTSDDGSTSDSDIRSAYSDEESAKEHSWLPTHAAAPALAVEKGAFAAAASVFFDVFLDRDHASYPVVKLPGLTKQYYDRLSASLPTCLPAMAKPVNPTSKAMSEDSADLEQTEPVVKLPRMARSDAVRCDSLIIKNAAVDNITKQIAAANINDAKEEHITVAKPFSATVEDCDTSSASTETLDHEALEGAETRKSSISSVVFDAHNIEVVDVAHLDRLRKEHTIRPAVIDRRINTKDGRAWLVERGFLPADNALYQADLFFEEALKRVNKELEAADKQLMQLEEERRKTIADDLIAEEALEKAKEEALEKVKKEAAKAEKEVKATKGKGGNRRKKGGKGRN</sequence>
<proteinExistence type="predicted"/>
<organism evidence="1 2">
    <name type="scientific">Coniosporium uncinatum</name>
    <dbReference type="NCBI Taxonomy" id="93489"/>
    <lineage>
        <taxon>Eukaryota</taxon>
        <taxon>Fungi</taxon>
        <taxon>Dikarya</taxon>
        <taxon>Ascomycota</taxon>
        <taxon>Pezizomycotina</taxon>
        <taxon>Dothideomycetes</taxon>
        <taxon>Dothideomycetes incertae sedis</taxon>
        <taxon>Coniosporium</taxon>
    </lineage>
</organism>
<evidence type="ECO:0000313" key="1">
    <source>
        <dbReference type="EMBL" id="KAK3081329.1"/>
    </source>
</evidence>
<name>A0ACC3DWY0_9PEZI</name>
<keyword evidence="2" id="KW-1185">Reference proteome</keyword>
<dbReference type="Proteomes" id="UP001186974">
    <property type="component" value="Unassembled WGS sequence"/>
</dbReference>
<accession>A0ACC3DWY0</accession>
<dbReference type="EMBL" id="JAWDJW010000201">
    <property type="protein sequence ID" value="KAK3081329.1"/>
    <property type="molecule type" value="Genomic_DNA"/>
</dbReference>
<reference evidence="1" key="1">
    <citation type="submission" date="2024-09" db="EMBL/GenBank/DDBJ databases">
        <title>Black Yeasts Isolated from many extreme environments.</title>
        <authorList>
            <person name="Coleine C."/>
            <person name="Stajich J.E."/>
            <person name="Selbmann L."/>
        </authorList>
    </citation>
    <scope>NUCLEOTIDE SEQUENCE</scope>
    <source>
        <strain evidence="1">CCFEE 5737</strain>
    </source>
</reference>
<gene>
    <name evidence="1" type="ORF">LTS18_007909</name>
</gene>
<comment type="caution">
    <text evidence="1">The sequence shown here is derived from an EMBL/GenBank/DDBJ whole genome shotgun (WGS) entry which is preliminary data.</text>
</comment>
<protein>
    <submittedName>
        <fullName evidence="1">Uncharacterized protein</fullName>
    </submittedName>
</protein>
<evidence type="ECO:0000313" key="2">
    <source>
        <dbReference type="Proteomes" id="UP001186974"/>
    </source>
</evidence>